<evidence type="ECO:0000256" key="9">
    <source>
        <dbReference type="ARBA" id="ARBA00023157"/>
    </source>
</evidence>
<dbReference type="Gene3D" id="3.50.4.10">
    <property type="entry name" value="Hepatocyte Growth Factor"/>
    <property type="match status" value="1"/>
</dbReference>
<dbReference type="Gene3D" id="1.10.150.300">
    <property type="entry name" value="TGS-like domain"/>
    <property type="match status" value="1"/>
</dbReference>
<dbReference type="Gene3D" id="2.60.120.620">
    <property type="entry name" value="q2cbj1_9rhob like domain"/>
    <property type="match status" value="1"/>
</dbReference>
<dbReference type="InterPro" id="IPR004095">
    <property type="entry name" value="TGS"/>
</dbReference>
<feature type="repeat" description="Solcar" evidence="13">
    <location>
        <begin position="526"/>
        <end position="611"/>
    </location>
</feature>
<dbReference type="InterPro" id="IPR012675">
    <property type="entry name" value="Beta-grasp_dom_sf"/>
</dbReference>
<dbReference type="PANTHER" id="PTHR23305:SF11">
    <property type="entry name" value="OBG-LIKE ATPASE 1"/>
    <property type="match status" value="1"/>
</dbReference>
<keyword evidence="4" id="KW-0677">Repeat</keyword>
<keyword evidence="10" id="KW-0456">Lyase</keyword>
<feature type="domain" description="Ubiquitin-like" evidence="16">
    <location>
        <begin position="1990"/>
        <end position="2052"/>
    </location>
</feature>
<dbReference type="InterPro" id="IPR032675">
    <property type="entry name" value="LRR_dom_sf"/>
</dbReference>
<keyword evidence="11" id="KW-0378">Hydrolase</keyword>
<dbReference type="FunFam" id="3.10.20.30:FF:000001">
    <property type="entry name" value="Ribosome-binding ATPase YchF"/>
    <property type="match status" value="1"/>
</dbReference>
<dbReference type="Pfam" id="PF05721">
    <property type="entry name" value="PhyH"/>
    <property type="match status" value="1"/>
</dbReference>
<feature type="compositionally biased region" description="Polar residues" evidence="14">
    <location>
        <begin position="1110"/>
        <end position="1123"/>
    </location>
</feature>
<evidence type="ECO:0000256" key="5">
    <source>
        <dbReference type="ARBA" id="ARBA00022741"/>
    </source>
</evidence>
<dbReference type="InterPro" id="IPR003817">
    <property type="entry name" value="PS_Dcarbxylase"/>
</dbReference>
<evidence type="ECO:0000256" key="2">
    <source>
        <dbReference type="ARBA" id="ARBA00022614"/>
    </source>
</evidence>
<sequence>MHFSYCRRLHITMNMRGLWVGAKASLAAETLQYRGSVARLEAPAWRARKMLSNKGLRLLLAPGGVLCCLLVYAAASPDPRCPEPSCCDRADGACWHHGLWTRAYCCALGGAADCYRWGEDSPGEDVAVHDAYSGVQCRHLCQAHETCAYWAYIVKAPQVPDSLQGRCFLKSSLAAANRELAHPFVVSGERLCVHFGEGLSAEAARGRVGLQTPVWRTSVGKKATTGTALLPGAGTEDWYREAAKALDEVGFVVILDALSDAQTAELLHKAQQVAEKMLLLDPERLGNRGPRRYSFGGASRTLHLMHIEGWEQLLDNEPVNQLLAAYYSEGFLACGGGGDFVLGSTSTYQSLHLDVGGPVHSLEKAPAIGVNFALEDISCADAPMRAVPYSHQNTSEPPDLTSEPQEMKDSVLCPLPRGSALVRDLRVWHGGTPSGSSLPRFLPNAEFVSLLWGSLTCGSGEILDPCQPVLPRTSHARLSPFARAISARLVDNTGALDHAGFRLHCVRLRENTSAVFEAMATEPTETRLVHTLVGSALSGLISRLPCHPLDTIKSRLQSATGSEYRSTWHCFRRTLAEEGIRGFYRGFGIVATLGTPGVCVYISTYEILKSYLAPDGSELAFARHLVAGIGAEGRSDAAGCCASLLAHSRNTASPLETRDDSSAGLTSCRRLHGRLGNSLRAAGSPVLQADAFLGVLSMPAPSAREADAKAADLSDSPRDDSKDEGFQSLCRVCRAQNVEYTSDLVIVARPRMPKLLLARRSAKARNRSPEHLHLDRRQLGRCPVLEEEARLRLLNYQNNAISRIEHLDNLPNLTFLDLYDNKIQVMENLEKCKNLRVLMLGKNQIQRIENLKTLEKLDVLDLHSNRIKEIQNVSHLTHLRVLNLAGNFLPNIFNLDGLVSLTELNIRRNSISTTAGVDQVPQLQRLFASHNNIVLHEDLRFLSAATNLRELTLDGNPISDKNKAYHVHIVTLCPNLEVLDNVKVEARKCIRAKPEFMEALEVPSQRSDAEIQASSSSVPDQPEQSGEDSEPTEPPVCIRSFVISPSPSAALNVAPATEEAVDARGEHTNTSNAADVPLAESSPPPKPKGSARGRDGLPARALHGLPKRPTTATARPSQAQPGLTDSLAISSIRSGTNLQRPSLPVSTQPMPMPKEQKTGSMTSEEVLQAIRLQWELVLQGKVAMTRHGYVRREHAAELSIFGRGLDALDKIDYQSVVTSIHFHYILIETLAGEIARLLKFKVLNSITFVQNQILDPRALEPFRRMPRLTSITIKENPVCSGRATLRVGIIRWLPHLRKINDQDVTDLERADACNLQAALPVLSSPDTTDSPEDLSAMVEGLISHACTVDERISAVHEHFGEIVRDAIREVWYDLAESSGTVPAMPLPSTGVRAAAACIVFVPVDVIKERLQVQKLGVSASSGSLGSTPPSYAGSLDALRVISRTEGLFGLYKGYYATLASFGPFSALYFAFYEQARKAVAACAGKPDPKSLPPALTLLASASAGTAASVVTCPLDLAKLRLQTQLRLPPGVEIPEGHLHGLRDAMLRLWREGGVRALFRGAGARAAFHAPSTCITFTTFEAGRVQKVREGPAAMSRETIRIAALAAACYVACIFPRAFVSPTTQRQELTQSQGFVRSDRQVVMQADARPSLQPSSESASFSMLGRASAAALCALVAVSADRRSRQRAEKVVVRMFPTRARSRQKTMRRFEPFGEMPAWSRKPLLRKRLKQPWRKRPTKKLSMKGRYCIERSRVACHYNINIHQLTKYVLRAFKEGRKHPIDHLMQILESRIDNFLWRVGLAPTMAAARWMVRENHIQIRHAPKDSDYQPPDWVTTNVPATLLMLGDEIRVRPKKRYNDVCDSNEIGINVCEDFLLYNFLGPEGVRQRHIRWFEGTTIPIPKIYNGGRIRPTPENILNMKKGAGLRLRGRRRPPGLWGKTGSTMLNNPWEYGKKVKKGVFADSAAMPSTPLPAPQPIPDGYYVAPPPARPLLLFITNVKNARTVWVEISINDNVHMLKRYTARKMLIPVEDMILVYQGEELKNDTQIKQSKLDFVIQKAAEGEPSAEDCTIHLIDIKDTPAEIREQLAMGCRSSKRCCCVSSSCEGQIENGPVDTPGASFRSTRHVVNRETGKVFEEVIPGPVWSILKGLYATTACGIVPAHPLRCCLRRLTQHAGRKMRSASSKKDVRKFVDVYSIDMEEVLLPLSDFRTMNDFFTRELKPGARPVDSPEDATVFVSSADCRAIVFPNFEEAARVWIKGCKFSVAELLGNSAAAEPFLRKSGCSVAVLRLAPQDYHRFHFPCGPGQVLSQKCLSGEYYSVNPVAINNSSVDVLTENCRSVSILQHAGFGLVAFVAVGATLVGSVELLRKEGSDFRKGDCYGYFQYGGSTCVLLTEPGAVQWDKDLLDASARGLETFVRMGERALAKFLPQEDRRCLQPVLLPKMPPKKKVEEEAVGPWMLGRWSRALKVGLVGMPNVGKSTLYNTLSKSHHSKTANVPFCTIDPTETRAFLEDDRFDWLVAQHKPKNEVKAFVTVVDIAGLISGAHKGEGLGNAFLSHIQSVDGIVHVMRAFEDDDVIHAEDTVDPVRDINTICSELRLKDISYMKGKVEFHKKGHAAARTKSPAHLKKWEEELETMEKVISWLEDGKDIKNGMEKWSTKDIEFINDYGLLTAKPCMYAINMNKKDFCRKKNKFLKPIYDWVQANSPGSAMIPYCGAYEEELQDMETEEERQKQLTEDGVVSAMPKMITTAFHMVHLINFFTAGPDEVKAWTVRKGYKAPQAAGVIHSDFEKGFIMAEVMAYTDLKELGSEAAVKAAGKYRQEGKGYEVQDGDVIFFKFNLGKGK</sequence>
<feature type="region of interest" description="Disordered" evidence="14">
    <location>
        <begin position="388"/>
        <end position="407"/>
    </location>
</feature>
<dbReference type="NCBIfam" id="TIGR00092">
    <property type="entry name" value="redox-regulated ATPase YchF"/>
    <property type="match status" value="1"/>
</dbReference>
<dbReference type="FunFam" id="1.10.150.300:FF:000001">
    <property type="entry name" value="Ribosome-binding ATPase YchF"/>
    <property type="match status" value="1"/>
</dbReference>
<evidence type="ECO:0000256" key="3">
    <source>
        <dbReference type="ARBA" id="ARBA00022692"/>
    </source>
</evidence>
<comment type="subunit">
    <text evidence="11">Monomer.</text>
</comment>
<keyword evidence="11" id="KW-0963">Cytoplasm</keyword>
<dbReference type="Pfam" id="PF01926">
    <property type="entry name" value="MMR_HSR1"/>
    <property type="match status" value="1"/>
</dbReference>
<evidence type="ECO:0000256" key="7">
    <source>
        <dbReference type="ARBA" id="ARBA00022840"/>
    </source>
</evidence>
<dbReference type="GO" id="GO:0006508">
    <property type="term" value="P:proteolysis"/>
    <property type="evidence" value="ECO:0007669"/>
    <property type="project" value="InterPro"/>
</dbReference>
<organism evidence="19 20">
    <name type="scientific">Symbiodinium microadriaticum</name>
    <name type="common">Dinoflagellate</name>
    <name type="synonym">Zooxanthella microadriatica</name>
    <dbReference type="NCBI Taxonomy" id="2951"/>
    <lineage>
        <taxon>Eukaryota</taxon>
        <taxon>Sar</taxon>
        <taxon>Alveolata</taxon>
        <taxon>Dinophyceae</taxon>
        <taxon>Suessiales</taxon>
        <taxon>Symbiodiniaceae</taxon>
        <taxon>Symbiodinium</taxon>
    </lineage>
</organism>
<dbReference type="OrthoDB" id="413738at2759"/>
<dbReference type="InterPro" id="IPR006073">
    <property type="entry name" value="GTP-bd"/>
</dbReference>
<dbReference type="Pfam" id="PF02666">
    <property type="entry name" value="PS_Dcarbxylase"/>
    <property type="match status" value="1"/>
</dbReference>
<reference evidence="19 20" key="1">
    <citation type="submission" date="2016-02" db="EMBL/GenBank/DDBJ databases">
        <title>Genome analysis of coral dinoflagellate symbionts highlights evolutionary adaptations to a symbiotic lifestyle.</title>
        <authorList>
            <person name="Aranda M."/>
            <person name="Li Y."/>
            <person name="Liew Y.J."/>
            <person name="Baumgarten S."/>
            <person name="Simakov O."/>
            <person name="Wilson M."/>
            <person name="Piel J."/>
            <person name="Ashoor H."/>
            <person name="Bougouffa S."/>
            <person name="Bajic V.B."/>
            <person name="Ryu T."/>
            <person name="Ravasi T."/>
            <person name="Bayer T."/>
            <person name="Micklem G."/>
            <person name="Kim H."/>
            <person name="Bhak J."/>
            <person name="Lajeunesse T.C."/>
            <person name="Voolstra C.R."/>
        </authorList>
    </citation>
    <scope>NUCLEOTIDE SEQUENCE [LARGE SCALE GENOMIC DNA]</scope>
    <source>
        <strain evidence="19 20">CCMP2467</strain>
    </source>
</reference>
<dbReference type="GO" id="GO:0004609">
    <property type="term" value="F:phosphatidylserine decarboxylase activity"/>
    <property type="evidence" value="ECO:0007669"/>
    <property type="project" value="InterPro"/>
</dbReference>
<dbReference type="Gene3D" id="3.10.290.10">
    <property type="entry name" value="RNA-binding S4 domain"/>
    <property type="match status" value="1"/>
</dbReference>
<dbReference type="InterPro" id="IPR025875">
    <property type="entry name" value="Leu-rich_rpt_4"/>
</dbReference>
<dbReference type="PROSITE" id="PS51880">
    <property type="entry name" value="TGS"/>
    <property type="match status" value="1"/>
</dbReference>
<dbReference type="Gene3D" id="3.10.20.30">
    <property type="match status" value="1"/>
</dbReference>
<keyword evidence="20" id="KW-1185">Reference proteome</keyword>
<proteinExistence type="inferred from homology"/>
<dbReference type="InterPro" id="IPR000177">
    <property type="entry name" value="Apple"/>
</dbReference>
<dbReference type="GO" id="GO:0003723">
    <property type="term" value="F:RNA binding"/>
    <property type="evidence" value="ECO:0007669"/>
    <property type="project" value="UniProtKB-KW"/>
</dbReference>
<dbReference type="GO" id="GO:0005525">
    <property type="term" value="F:GTP binding"/>
    <property type="evidence" value="ECO:0007669"/>
    <property type="project" value="InterPro"/>
</dbReference>
<dbReference type="GO" id="GO:0005524">
    <property type="term" value="F:ATP binding"/>
    <property type="evidence" value="ECO:0007669"/>
    <property type="project" value="UniProtKB-UniRule"/>
</dbReference>
<feature type="domain" description="OBG-type G" evidence="17">
    <location>
        <begin position="2467"/>
        <end position="2734"/>
    </location>
</feature>
<evidence type="ECO:0000256" key="10">
    <source>
        <dbReference type="ARBA" id="ARBA00023239"/>
    </source>
</evidence>
<dbReference type="GO" id="GO:0016887">
    <property type="term" value="F:ATP hydrolysis activity"/>
    <property type="evidence" value="ECO:0007669"/>
    <property type="project" value="UniProtKB-UniRule"/>
</dbReference>
<dbReference type="Pfam" id="PF06071">
    <property type="entry name" value="YchF-GTPase_C"/>
    <property type="match status" value="1"/>
</dbReference>
<feature type="compositionally biased region" description="Polar residues" evidence="14">
    <location>
        <begin position="1012"/>
        <end position="1024"/>
    </location>
</feature>
<dbReference type="PROSITE" id="PS50920">
    <property type="entry name" value="SOLCAR"/>
    <property type="match status" value="3"/>
</dbReference>
<dbReference type="InterPro" id="IPR000626">
    <property type="entry name" value="Ubiquitin-like_dom"/>
</dbReference>
<feature type="region of interest" description="Disordered" evidence="14">
    <location>
        <begin position="1053"/>
        <end position="1123"/>
    </location>
</feature>
<keyword evidence="9" id="KW-1015">Disulfide bond</keyword>
<keyword evidence="7 11" id="KW-0067">ATP-binding</keyword>
<dbReference type="InterPro" id="IPR027417">
    <property type="entry name" value="P-loop_NTPase"/>
</dbReference>
<evidence type="ECO:0000256" key="8">
    <source>
        <dbReference type="ARBA" id="ARBA00023136"/>
    </source>
</evidence>
<dbReference type="CDD" id="cd01900">
    <property type="entry name" value="YchF"/>
    <property type="match status" value="1"/>
</dbReference>
<dbReference type="Gene3D" id="1.50.40.10">
    <property type="entry name" value="Mitochondrial carrier domain"/>
    <property type="match status" value="2"/>
</dbReference>
<dbReference type="InterPro" id="IPR012676">
    <property type="entry name" value="TGS-like"/>
</dbReference>
<dbReference type="Gene3D" id="1.10.1050.10">
    <property type="entry name" value="Ribosomal Protein S4 Delta 41, Chain A, domain 1"/>
    <property type="match status" value="1"/>
</dbReference>
<keyword evidence="6" id="KW-0210">Decarboxylase</keyword>
<dbReference type="Gene3D" id="3.40.50.300">
    <property type="entry name" value="P-loop containing nucleotide triphosphate hydrolases"/>
    <property type="match status" value="1"/>
</dbReference>
<keyword evidence="3 13" id="KW-0812">Transmembrane</keyword>
<accession>A0A1Q9DCE4</accession>
<dbReference type="InterPro" id="IPR018108">
    <property type="entry name" value="MCP_transmembrane"/>
</dbReference>
<keyword evidence="8 13" id="KW-0472">Membrane</keyword>
<dbReference type="SUPFAM" id="SSF52540">
    <property type="entry name" value="P-loop containing nucleoside triphosphate hydrolases"/>
    <property type="match status" value="1"/>
</dbReference>
<dbReference type="PROSITE" id="PS51450">
    <property type="entry name" value="LRR"/>
    <property type="match status" value="5"/>
</dbReference>
<dbReference type="SUPFAM" id="SSF51197">
    <property type="entry name" value="Clavaminate synthase-like"/>
    <property type="match status" value="1"/>
</dbReference>
<feature type="transmembrane region" description="Helical" evidence="15">
    <location>
        <begin position="56"/>
        <end position="75"/>
    </location>
</feature>
<dbReference type="PANTHER" id="PTHR23305">
    <property type="entry name" value="OBG GTPASE FAMILY"/>
    <property type="match status" value="1"/>
</dbReference>
<dbReference type="PRINTS" id="PR00326">
    <property type="entry name" value="GTP1OBG"/>
</dbReference>
<dbReference type="GO" id="GO:0005576">
    <property type="term" value="C:extracellular region"/>
    <property type="evidence" value="ECO:0007669"/>
    <property type="project" value="InterPro"/>
</dbReference>
<dbReference type="HAMAP" id="MF_00944">
    <property type="entry name" value="YchF_OLA1_ATPase"/>
    <property type="match status" value="1"/>
</dbReference>
<feature type="binding site" evidence="11">
    <location>
        <begin position="2476"/>
        <end position="2481"/>
    </location>
    <ligand>
        <name>ATP</name>
        <dbReference type="ChEBI" id="CHEBI:30616"/>
    </ligand>
</feature>
<evidence type="ECO:0000313" key="20">
    <source>
        <dbReference type="Proteomes" id="UP000186817"/>
    </source>
</evidence>
<feature type="region of interest" description="Disordered" evidence="14">
    <location>
        <begin position="1001"/>
        <end position="1038"/>
    </location>
</feature>
<feature type="repeat" description="Solcar" evidence="13">
    <location>
        <begin position="1491"/>
        <end position="1585"/>
    </location>
</feature>
<evidence type="ECO:0000256" key="12">
    <source>
        <dbReference type="PROSITE-ProRule" id="PRU00182"/>
    </source>
</evidence>
<dbReference type="Pfam" id="PF00153">
    <property type="entry name" value="Mito_carr"/>
    <property type="match status" value="3"/>
</dbReference>
<dbReference type="InterPro" id="IPR031167">
    <property type="entry name" value="G_OBG"/>
</dbReference>
<evidence type="ECO:0000256" key="15">
    <source>
        <dbReference type="SAM" id="Phobius"/>
    </source>
</evidence>
<evidence type="ECO:0000256" key="13">
    <source>
        <dbReference type="PROSITE-ProRule" id="PRU00282"/>
    </source>
</evidence>
<dbReference type="CDD" id="cd17039">
    <property type="entry name" value="Ubl_ubiquitin_like"/>
    <property type="match status" value="1"/>
</dbReference>
<dbReference type="InterPro" id="IPR029071">
    <property type="entry name" value="Ubiquitin-like_domsf"/>
</dbReference>
<evidence type="ECO:0000256" key="4">
    <source>
        <dbReference type="ARBA" id="ARBA00022737"/>
    </source>
</evidence>
<dbReference type="SUPFAM" id="SSF52058">
    <property type="entry name" value="L domain-like"/>
    <property type="match status" value="1"/>
</dbReference>
<feature type="domain" description="TGS" evidence="18">
    <location>
        <begin position="2756"/>
        <end position="2839"/>
    </location>
</feature>
<dbReference type="Gene3D" id="3.80.10.10">
    <property type="entry name" value="Ribonuclease Inhibitor"/>
    <property type="match status" value="3"/>
</dbReference>
<dbReference type="InterPro" id="IPR001611">
    <property type="entry name" value="Leu-rich_rpt"/>
</dbReference>
<gene>
    <name evidence="19" type="primary">OLA1</name>
    <name evidence="19" type="ORF">AK812_SmicGene25303</name>
</gene>
<evidence type="ECO:0000256" key="1">
    <source>
        <dbReference type="ARBA" id="ARBA00004141"/>
    </source>
</evidence>
<dbReference type="GO" id="GO:0008654">
    <property type="term" value="P:phospholipid biosynthetic process"/>
    <property type="evidence" value="ECO:0007669"/>
    <property type="project" value="InterPro"/>
</dbReference>
<feature type="compositionally biased region" description="Polar residues" evidence="14">
    <location>
        <begin position="1135"/>
        <end position="1149"/>
    </location>
</feature>
<dbReference type="SUPFAM" id="SSF103506">
    <property type="entry name" value="Mitochondrial carrier"/>
    <property type="match status" value="2"/>
</dbReference>
<dbReference type="InterPro" id="IPR041706">
    <property type="entry name" value="YchF_N"/>
</dbReference>
<dbReference type="InterPro" id="IPR008775">
    <property type="entry name" value="Phytyl_CoA_dOase-like"/>
</dbReference>
<comment type="caution">
    <text evidence="19">The sequence shown here is derived from an EMBL/GenBank/DDBJ whole genome shotgun (WGS) entry which is preliminary data.</text>
</comment>
<feature type="repeat" description="Solcar" evidence="13">
    <location>
        <begin position="1384"/>
        <end position="1478"/>
    </location>
</feature>
<dbReference type="PROSITE" id="PS50889">
    <property type="entry name" value="S4"/>
    <property type="match status" value="1"/>
</dbReference>
<feature type="binding site" evidence="11">
    <location>
        <position position="2682"/>
    </location>
    <ligand>
        <name>ATP</name>
        <dbReference type="ChEBI" id="CHEBI:30616"/>
    </ligand>
</feature>
<feature type="region of interest" description="Disordered" evidence="14">
    <location>
        <begin position="1135"/>
        <end position="1159"/>
    </location>
</feature>
<evidence type="ECO:0000256" key="14">
    <source>
        <dbReference type="SAM" id="MobiDB-lite"/>
    </source>
</evidence>
<evidence type="ECO:0000256" key="11">
    <source>
        <dbReference type="HAMAP-Rule" id="MF_03167"/>
    </source>
</evidence>
<dbReference type="CDD" id="cd04867">
    <property type="entry name" value="TGS_YchF_OLA1"/>
    <property type="match status" value="1"/>
</dbReference>
<dbReference type="GO" id="GO:0016020">
    <property type="term" value="C:membrane"/>
    <property type="evidence" value="ECO:0007669"/>
    <property type="project" value="UniProtKB-SubCell"/>
</dbReference>
<dbReference type="InterPro" id="IPR023192">
    <property type="entry name" value="TGS-like_dom_sf"/>
</dbReference>
<dbReference type="GO" id="GO:0005737">
    <property type="term" value="C:cytoplasm"/>
    <property type="evidence" value="ECO:0007669"/>
    <property type="project" value="UniProtKB-SubCell"/>
</dbReference>
<comment type="similarity">
    <text evidence="11">Belongs to the TRAFAC class OBG-HflX-like GTPase superfamily. OBG GTPase family. YchF/OLA1 subfamily.</text>
</comment>
<comment type="subcellular location">
    <subcellularLocation>
        <location evidence="11">Cytoplasm</location>
    </subcellularLocation>
    <subcellularLocation>
        <location evidence="1">Membrane</location>
        <topology evidence="1">Multi-pass membrane protein</topology>
    </subcellularLocation>
</comment>
<dbReference type="InterPro" id="IPR036986">
    <property type="entry name" value="S4_RNA-bd_sf"/>
</dbReference>
<dbReference type="InterPro" id="IPR023395">
    <property type="entry name" value="MCP_dom_sf"/>
</dbReference>
<dbReference type="PROSITE" id="PS50053">
    <property type="entry name" value="UBIQUITIN_2"/>
    <property type="match status" value="1"/>
</dbReference>
<dbReference type="Proteomes" id="UP000186817">
    <property type="component" value="Unassembled WGS sequence"/>
</dbReference>
<dbReference type="SUPFAM" id="SSF81271">
    <property type="entry name" value="TGS-like"/>
    <property type="match status" value="1"/>
</dbReference>
<evidence type="ECO:0000256" key="6">
    <source>
        <dbReference type="ARBA" id="ARBA00022793"/>
    </source>
</evidence>
<dbReference type="SUPFAM" id="SSF54236">
    <property type="entry name" value="Ubiquitin-like"/>
    <property type="match status" value="1"/>
</dbReference>
<evidence type="ECO:0000259" key="16">
    <source>
        <dbReference type="PROSITE" id="PS50053"/>
    </source>
</evidence>
<evidence type="ECO:0000259" key="17">
    <source>
        <dbReference type="PROSITE" id="PS51710"/>
    </source>
</evidence>
<keyword evidence="15" id="KW-1133">Transmembrane helix</keyword>
<dbReference type="PROSITE" id="PS51710">
    <property type="entry name" value="G_OBG"/>
    <property type="match status" value="1"/>
</dbReference>
<keyword evidence="5 11" id="KW-0547">Nucleotide-binding</keyword>
<dbReference type="SMART" id="SM00365">
    <property type="entry name" value="LRR_SD22"/>
    <property type="match status" value="5"/>
</dbReference>
<dbReference type="SUPFAM" id="SSF55174">
    <property type="entry name" value="Alpha-L RNA-binding motif"/>
    <property type="match status" value="1"/>
</dbReference>
<dbReference type="EMBL" id="LSRX01000605">
    <property type="protein sequence ID" value="OLP92851.1"/>
    <property type="molecule type" value="Genomic_DNA"/>
</dbReference>
<dbReference type="InterPro" id="IPR013029">
    <property type="entry name" value="YchF_C"/>
</dbReference>
<keyword evidence="12" id="KW-0694">RNA-binding</keyword>
<keyword evidence="2" id="KW-0433">Leucine-rich repeat</keyword>
<dbReference type="Gene3D" id="3.10.20.90">
    <property type="entry name" value="Phosphatidylinositol 3-kinase Catalytic Subunit, Chain A, domain 1"/>
    <property type="match status" value="1"/>
</dbReference>
<name>A0A1Q9DCE4_SYMMI</name>
<evidence type="ECO:0000259" key="18">
    <source>
        <dbReference type="PROSITE" id="PS51880"/>
    </source>
</evidence>
<dbReference type="Pfam" id="PF12799">
    <property type="entry name" value="LRR_4"/>
    <property type="match status" value="1"/>
</dbReference>
<evidence type="ECO:0000313" key="19">
    <source>
        <dbReference type="EMBL" id="OLP92851.1"/>
    </source>
</evidence>
<dbReference type="GO" id="GO:0043023">
    <property type="term" value="F:ribosomal large subunit binding"/>
    <property type="evidence" value="ECO:0007669"/>
    <property type="project" value="UniProtKB-UniRule"/>
</dbReference>
<dbReference type="InterPro" id="IPR004396">
    <property type="entry name" value="ATPase_YchF/OLA1"/>
</dbReference>
<protein>
    <recommendedName>
        <fullName evidence="11">Obg-like ATPase 1</fullName>
    </recommendedName>
</protein>
<dbReference type="SMART" id="SM00223">
    <property type="entry name" value="APPLE"/>
    <property type="match status" value="1"/>
</dbReference>
<comment type="function">
    <text evidence="11">Hydrolyzes ATP, and can also hydrolyze GTP with lower efficiency. Has lower affinity for GTP.</text>
</comment>